<organism evidence="4 5">
    <name type="scientific">Candidatus Desulfolinea nitratireducens</name>
    <dbReference type="NCBI Taxonomy" id="2841698"/>
    <lineage>
        <taxon>Bacteria</taxon>
        <taxon>Bacillati</taxon>
        <taxon>Chloroflexota</taxon>
        <taxon>Anaerolineae</taxon>
        <taxon>Anaerolineales</taxon>
        <taxon>Anaerolineales incertae sedis</taxon>
        <taxon>Candidatus Desulfolinea</taxon>
    </lineage>
</organism>
<name>A0A8J6NNP1_9CHLR</name>
<protein>
    <submittedName>
        <fullName evidence="4">Extracellular solute-binding protein</fullName>
    </submittedName>
</protein>
<dbReference type="GO" id="GO:1901982">
    <property type="term" value="F:maltose binding"/>
    <property type="evidence" value="ECO:0007669"/>
    <property type="project" value="TreeGrafter"/>
</dbReference>
<dbReference type="GO" id="GO:0055052">
    <property type="term" value="C:ATP-binding cassette (ABC) transporter complex, substrate-binding subunit-containing"/>
    <property type="evidence" value="ECO:0007669"/>
    <property type="project" value="TreeGrafter"/>
</dbReference>
<proteinExistence type="inferred from homology"/>
<dbReference type="PANTHER" id="PTHR30061:SF50">
    <property type="entry name" value="MALTOSE_MALTODEXTRIN-BINDING PERIPLASMIC PROTEIN"/>
    <property type="match status" value="1"/>
</dbReference>
<dbReference type="GO" id="GO:0015768">
    <property type="term" value="P:maltose transport"/>
    <property type="evidence" value="ECO:0007669"/>
    <property type="project" value="TreeGrafter"/>
</dbReference>
<dbReference type="Pfam" id="PF13416">
    <property type="entry name" value="SBP_bac_8"/>
    <property type="match status" value="1"/>
</dbReference>
<gene>
    <name evidence="4" type="ORF">H8E29_14910</name>
</gene>
<dbReference type="EMBL" id="JACNJN010000171">
    <property type="protein sequence ID" value="MBC8336550.1"/>
    <property type="molecule type" value="Genomic_DNA"/>
</dbReference>
<dbReference type="AlphaFoldDB" id="A0A8J6NNP1"/>
<comment type="similarity">
    <text evidence="1">Belongs to the bacterial solute-binding protein 1 family.</text>
</comment>
<evidence type="ECO:0000256" key="1">
    <source>
        <dbReference type="ARBA" id="ARBA00008520"/>
    </source>
</evidence>
<comment type="caution">
    <text evidence="4">The sequence shown here is derived from an EMBL/GenBank/DDBJ whole genome shotgun (WGS) entry which is preliminary data.</text>
</comment>
<dbReference type="SUPFAM" id="SSF53850">
    <property type="entry name" value="Periplasmic binding protein-like II"/>
    <property type="match status" value="1"/>
</dbReference>
<accession>A0A8J6NNP1</accession>
<keyword evidence="3" id="KW-0732">Signal</keyword>
<dbReference type="PANTHER" id="PTHR30061">
    <property type="entry name" value="MALTOSE-BINDING PERIPLASMIC PROTEIN"/>
    <property type="match status" value="1"/>
</dbReference>
<dbReference type="Proteomes" id="UP000614469">
    <property type="component" value="Unassembled WGS sequence"/>
</dbReference>
<keyword evidence="2" id="KW-0813">Transport</keyword>
<evidence type="ECO:0000256" key="3">
    <source>
        <dbReference type="ARBA" id="ARBA00022729"/>
    </source>
</evidence>
<dbReference type="GO" id="GO:0042956">
    <property type="term" value="P:maltodextrin transmembrane transport"/>
    <property type="evidence" value="ECO:0007669"/>
    <property type="project" value="TreeGrafter"/>
</dbReference>
<evidence type="ECO:0000313" key="5">
    <source>
        <dbReference type="Proteomes" id="UP000614469"/>
    </source>
</evidence>
<reference evidence="4 5" key="1">
    <citation type="submission" date="2020-08" db="EMBL/GenBank/DDBJ databases">
        <title>Bridging the membrane lipid divide: bacteria of the FCB group superphylum have the potential to synthesize archaeal ether lipids.</title>
        <authorList>
            <person name="Villanueva L."/>
            <person name="Von Meijenfeldt F.A.B."/>
            <person name="Westbye A.B."/>
            <person name="Yadav S."/>
            <person name="Hopmans E.C."/>
            <person name="Dutilh B.E."/>
            <person name="Sinninghe Damste J.S."/>
        </authorList>
    </citation>
    <scope>NUCLEOTIDE SEQUENCE [LARGE SCALE GENOMIC DNA]</scope>
    <source>
        <strain evidence="4">NIOZ-UU36</strain>
    </source>
</reference>
<dbReference type="InterPro" id="IPR006059">
    <property type="entry name" value="SBP"/>
</dbReference>
<dbReference type="Gene3D" id="3.40.190.10">
    <property type="entry name" value="Periplasmic binding protein-like II"/>
    <property type="match status" value="1"/>
</dbReference>
<evidence type="ECO:0000313" key="4">
    <source>
        <dbReference type="EMBL" id="MBC8336550.1"/>
    </source>
</evidence>
<sequence length="130" mass="14262">MPVGSTSGNIIGGTAFGISPLSEHKDEAWKFIEFMTSDDVLTRWNEATNNIPPNNAALARPTYQEGPMFVAAQVVNQPGVIPANQYPESDALNGIMRNYLQAAYLGQMTPQEALDQAAAEWDEILQQYDD</sequence>
<evidence type="ECO:0000256" key="2">
    <source>
        <dbReference type="ARBA" id="ARBA00022448"/>
    </source>
</evidence>